<dbReference type="EMBL" id="LNYN01000019">
    <property type="protein sequence ID" value="KTD34660.1"/>
    <property type="molecule type" value="Genomic_DNA"/>
</dbReference>
<accession>A0A378JS28</accession>
<dbReference type="EMBL" id="UGOG01000001">
    <property type="protein sequence ID" value="STX61266.1"/>
    <property type="molecule type" value="Genomic_DNA"/>
</dbReference>
<evidence type="ECO:0000313" key="2">
    <source>
        <dbReference type="EMBL" id="STX61266.1"/>
    </source>
</evidence>
<dbReference type="STRING" id="39962.Lmor_1193"/>
<proteinExistence type="predicted"/>
<evidence type="ECO:0000313" key="3">
    <source>
        <dbReference type="Proteomes" id="UP000054985"/>
    </source>
</evidence>
<keyword evidence="3" id="KW-1185">Reference proteome</keyword>
<organism evidence="2 4">
    <name type="scientific">Legionella moravica</name>
    <dbReference type="NCBI Taxonomy" id="39962"/>
    <lineage>
        <taxon>Bacteria</taxon>
        <taxon>Pseudomonadati</taxon>
        <taxon>Pseudomonadota</taxon>
        <taxon>Gammaproteobacteria</taxon>
        <taxon>Legionellales</taxon>
        <taxon>Legionellaceae</taxon>
        <taxon>Legionella</taxon>
    </lineage>
</organism>
<reference evidence="1 3" key="1">
    <citation type="submission" date="2015-11" db="EMBL/GenBank/DDBJ databases">
        <title>Genomic analysis of 38 Legionella species identifies large and diverse effector repertoires.</title>
        <authorList>
            <person name="Burstein D."/>
            <person name="Amaro F."/>
            <person name="Zusman T."/>
            <person name="Lifshitz Z."/>
            <person name="Cohen O."/>
            <person name="Gilbert J.A."/>
            <person name="Pupko T."/>
            <person name="Shuman H.A."/>
            <person name="Segal G."/>
        </authorList>
    </citation>
    <scope>NUCLEOTIDE SEQUENCE [LARGE SCALE GENOMIC DNA]</scope>
    <source>
        <strain evidence="1 3">ATCC 43877</strain>
    </source>
</reference>
<dbReference type="Proteomes" id="UP000254040">
    <property type="component" value="Unassembled WGS sequence"/>
</dbReference>
<dbReference type="Proteomes" id="UP000054985">
    <property type="component" value="Unassembled WGS sequence"/>
</dbReference>
<evidence type="ECO:0000313" key="1">
    <source>
        <dbReference type="EMBL" id="KTD34660.1"/>
    </source>
</evidence>
<protein>
    <submittedName>
        <fullName evidence="2">Uncharacterized protein</fullName>
    </submittedName>
</protein>
<sequence length="71" mass="8191">MSTKTVSQMEAVLLDRIEKAKIKLDKLQQKHKLEIGTLAYKHGLHQFDLKQLDAVFLKLARELSYDHACPN</sequence>
<name>A0A378JS28_9GAMM</name>
<gene>
    <name evidence="1" type="ORF">Lmor_1193</name>
    <name evidence="2" type="ORF">NCTC12239_00172</name>
</gene>
<dbReference type="RefSeq" id="WP_028385426.1">
    <property type="nucleotide sequence ID" value="NZ_CAAAJG010000004.1"/>
</dbReference>
<dbReference type="AlphaFoldDB" id="A0A378JS28"/>
<evidence type="ECO:0000313" key="4">
    <source>
        <dbReference type="Proteomes" id="UP000254040"/>
    </source>
</evidence>
<dbReference type="OrthoDB" id="5647436at2"/>
<reference evidence="2 4" key="2">
    <citation type="submission" date="2018-06" db="EMBL/GenBank/DDBJ databases">
        <authorList>
            <consortium name="Pathogen Informatics"/>
            <person name="Doyle S."/>
        </authorList>
    </citation>
    <scope>NUCLEOTIDE SEQUENCE [LARGE SCALE GENOMIC DNA]</scope>
    <source>
        <strain evidence="2 4">NCTC12239</strain>
    </source>
</reference>